<comment type="function">
    <text evidence="5">Converts proline to delta-1-pyrroline-5-carboxylate.</text>
</comment>
<dbReference type="GO" id="GO:0005739">
    <property type="term" value="C:mitochondrion"/>
    <property type="evidence" value="ECO:0007669"/>
    <property type="project" value="TreeGrafter"/>
</dbReference>
<dbReference type="InterPro" id="IPR002872">
    <property type="entry name" value="Proline_DH_dom"/>
</dbReference>
<dbReference type="InterPro" id="IPR029041">
    <property type="entry name" value="FAD-linked_oxidoreductase-like"/>
</dbReference>
<accession>A0A2J7RM95</accession>
<proteinExistence type="inferred from homology"/>
<comment type="similarity">
    <text evidence="2 5">Belongs to the proline oxidase family.</text>
</comment>
<name>A0A2J7RM95_9NEOP</name>
<keyword evidence="5" id="KW-0274">FAD</keyword>
<dbReference type="EC" id="1.5.5.2" evidence="5"/>
<keyword evidence="3 5" id="KW-0560">Oxidoreductase</keyword>
<dbReference type="PANTHER" id="PTHR13914:SF0">
    <property type="entry name" value="PROLINE DEHYDROGENASE 1, MITOCHONDRIAL"/>
    <property type="match status" value="1"/>
</dbReference>
<evidence type="ECO:0000313" key="7">
    <source>
        <dbReference type="EMBL" id="PNF41964.1"/>
    </source>
</evidence>
<dbReference type="Pfam" id="PF01619">
    <property type="entry name" value="Pro_dh"/>
    <property type="match status" value="1"/>
</dbReference>
<evidence type="ECO:0000256" key="5">
    <source>
        <dbReference type="RuleBase" id="RU364054"/>
    </source>
</evidence>
<feature type="domain" description="Proline dehydrogenase" evidence="6">
    <location>
        <begin position="224"/>
        <end position="448"/>
    </location>
</feature>
<comment type="catalytic activity">
    <reaction evidence="5">
        <text>L-proline + a quinone = (S)-1-pyrroline-5-carboxylate + a quinol + H(+)</text>
        <dbReference type="Rhea" id="RHEA:23784"/>
        <dbReference type="ChEBI" id="CHEBI:15378"/>
        <dbReference type="ChEBI" id="CHEBI:17388"/>
        <dbReference type="ChEBI" id="CHEBI:24646"/>
        <dbReference type="ChEBI" id="CHEBI:60039"/>
        <dbReference type="ChEBI" id="CHEBI:132124"/>
        <dbReference type="EC" id="1.5.5.2"/>
    </reaction>
</comment>
<evidence type="ECO:0000256" key="2">
    <source>
        <dbReference type="ARBA" id="ARBA00005869"/>
    </source>
</evidence>
<gene>
    <name evidence="7" type="primary">prodh2</name>
    <name evidence="7" type="ORF">B7P43_G14643</name>
</gene>
<evidence type="ECO:0000256" key="4">
    <source>
        <dbReference type="ARBA" id="ARBA00023062"/>
    </source>
</evidence>
<dbReference type="STRING" id="105785.A0A2J7RM95"/>
<organism evidence="7 8">
    <name type="scientific">Cryptotermes secundus</name>
    <dbReference type="NCBI Taxonomy" id="105785"/>
    <lineage>
        <taxon>Eukaryota</taxon>
        <taxon>Metazoa</taxon>
        <taxon>Ecdysozoa</taxon>
        <taxon>Arthropoda</taxon>
        <taxon>Hexapoda</taxon>
        <taxon>Insecta</taxon>
        <taxon>Pterygota</taxon>
        <taxon>Neoptera</taxon>
        <taxon>Polyneoptera</taxon>
        <taxon>Dictyoptera</taxon>
        <taxon>Blattodea</taxon>
        <taxon>Blattoidea</taxon>
        <taxon>Termitoidae</taxon>
        <taxon>Kalotermitidae</taxon>
        <taxon>Cryptotermitinae</taxon>
        <taxon>Cryptotermes</taxon>
    </lineage>
</organism>
<evidence type="ECO:0000313" key="8">
    <source>
        <dbReference type="Proteomes" id="UP000235965"/>
    </source>
</evidence>
<dbReference type="SUPFAM" id="SSF51730">
    <property type="entry name" value="FAD-linked oxidoreductase"/>
    <property type="match status" value="1"/>
</dbReference>
<keyword evidence="4 5" id="KW-0642">Proline metabolism</keyword>
<keyword evidence="5" id="KW-0285">Flavoprotein</keyword>
<comment type="pathway">
    <text evidence="1">Amino-acid degradation; L-proline degradation into L-glutamate; L-glutamate from L-proline: step 1/2.</text>
</comment>
<dbReference type="GO" id="GO:0004657">
    <property type="term" value="F:proline dehydrogenase activity"/>
    <property type="evidence" value="ECO:0007669"/>
    <property type="project" value="UniProtKB-EC"/>
</dbReference>
<evidence type="ECO:0000256" key="1">
    <source>
        <dbReference type="ARBA" id="ARBA00004739"/>
    </source>
</evidence>
<dbReference type="GO" id="GO:0010133">
    <property type="term" value="P:L-proline catabolic process to L-glutamate"/>
    <property type="evidence" value="ECO:0007669"/>
    <property type="project" value="TreeGrafter"/>
</dbReference>
<dbReference type="GO" id="GO:0071949">
    <property type="term" value="F:FAD binding"/>
    <property type="evidence" value="ECO:0007669"/>
    <property type="project" value="TreeGrafter"/>
</dbReference>
<dbReference type="InterPro" id="IPR015659">
    <property type="entry name" value="Proline_oxidase"/>
</dbReference>
<evidence type="ECO:0000256" key="3">
    <source>
        <dbReference type="ARBA" id="ARBA00023002"/>
    </source>
</evidence>
<comment type="caution">
    <text evidence="7">The sequence shown here is derived from an EMBL/GenBank/DDBJ whole genome shotgun (WGS) entry which is preliminary data.</text>
</comment>
<dbReference type="Gene3D" id="3.20.20.220">
    <property type="match status" value="1"/>
</dbReference>
<evidence type="ECO:0000259" key="6">
    <source>
        <dbReference type="Pfam" id="PF01619"/>
    </source>
</evidence>
<dbReference type="InParanoid" id="A0A2J7RM95"/>
<keyword evidence="8" id="KW-1185">Reference proteome</keyword>
<sequence length="472" mass="52789">MATSGPRHILQVVVTSCCRHGSVRMCSHSNTSTLCAVCKTTPQALLFSDHHRAFQHKSTWELLRALLILRACGSNFLVDNSLKILRKGQQIFGDQILGLFLHPTVYSQFVAGEESSDLAVTAKSLQKMEIRLMVAPTLEEDVGESSLRQDKYDKNLNEMFRLAEMTHCHGGVHPCLQTKITALVSADTLRNLSHIYVKKKADSWRVMVQHMASAMLNRVQLPDIPGINHRDIENMSIALGRFRQLGEVAATKNLCLLVDAEYSYVNPGCSLVALAMMAVFNQNRPVVANTYQCYFKGALETLTLELDVIESLGACFAAKLVRGAYLERERELDTTNICASYAETGDNYHRVLEHALMHAKKAGSDRCLVIIATHNEETVRHSASRLLELGLDPKAGHVVFAQIYGMAEQITMPLVHAGYLVYKSVPMGTLSQVLPYLARRAAENRSVLHGARKERELLQQELSRRLRSMFQR</sequence>
<comment type="cofactor">
    <cofactor evidence="5">
        <name>FAD</name>
        <dbReference type="ChEBI" id="CHEBI:57692"/>
    </cofactor>
</comment>
<dbReference type="EMBL" id="NEVH01002568">
    <property type="protein sequence ID" value="PNF41964.1"/>
    <property type="molecule type" value="Genomic_DNA"/>
</dbReference>
<dbReference type="PANTHER" id="PTHR13914">
    <property type="entry name" value="PROLINE OXIDASE"/>
    <property type="match status" value="1"/>
</dbReference>
<dbReference type="OrthoDB" id="5464at2759"/>
<dbReference type="Proteomes" id="UP000235965">
    <property type="component" value="Unassembled WGS sequence"/>
</dbReference>
<protein>
    <recommendedName>
        <fullName evidence="5">Proline dehydrogenase</fullName>
        <ecNumber evidence="5">1.5.5.2</ecNumber>
    </recommendedName>
</protein>
<dbReference type="AlphaFoldDB" id="A0A2J7RM95"/>
<reference evidence="7 8" key="1">
    <citation type="submission" date="2017-12" db="EMBL/GenBank/DDBJ databases">
        <title>Hemimetabolous genomes reveal molecular basis of termite eusociality.</title>
        <authorList>
            <person name="Harrison M.C."/>
            <person name="Jongepier E."/>
            <person name="Robertson H.M."/>
            <person name="Arning N."/>
            <person name="Bitard-Feildel T."/>
            <person name="Chao H."/>
            <person name="Childers C.P."/>
            <person name="Dinh H."/>
            <person name="Doddapaneni H."/>
            <person name="Dugan S."/>
            <person name="Gowin J."/>
            <person name="Greiner C."/>
            <person name="Han Y."/>
            <person name="Hu H."/>
            <person name="Hughes D.S.T."/>
            <person name="Huylmans A.-K."/>
            <person name="Kemena C."/>
            <person name="Kremer L.P.M."/>
            <person name="Lee S.L."/>
            <person name="Lopez-Ezquerra A."/>
            <person name="Mallet L."/>
            <person name="Monroy-Kuhn J.M."/>
            <person name="Moser A."/>
            <person name="Murali S.C."/>
            <person name="Muzny D.M."/>
            <person name="Otani S."/>
            <person name="Piulachs M.-D."/>
            <person name="Poelchau M."/>
            <person name="Qu J."/>
            <person name="Schaub F."/>
            <person name="Wada-Katsumata A."/>
            <person name="Worley K.C."/>
            <person name="Xie Q."/>
            <person name="Ylla G."/>
            <person name="Poulsen M."/>
            <person name="Gibbs R.A."/>
            <person name="Schal C."/>
            <person name="Richards S."/>
            <person name="Belles X."/>
            <person name="Korb J."/>
            <person name="Bornberg-Bauer E."/>
        </authorList>
    </citation>
    <scope>NUCLEOTIDE SEQUENCE [LARGE SCALE GENOMIC DNA]</scope>
    <source>
        <tissue evidence="7">Whole body</tissue>
    </source>
</reference>